<dbReference type="SMART" id="SM00244">
    <property type="entry name" value="PHB"/>
    <property type="match status" value="1"/>
</dbReference>
<reference evidence="9" key="1">
    <citation type="submission" date="2011-11" db="EMBL/GenBank/DDBJ databases">
        <title>The Draft Genome of Spermophilus tridecemlineatus.</title>
        <authorList>
            <consortium name="The Broad Institute Genome Assembly &amp; Analysis Group"/>
            <consortium name="Computational R&amp;D Group"/>
            <consortium name="and Sequencing Platform"/>
            <person name="Di Palma F."/>
            <person name="Alfoldi J."/>
            <person name="Johnson J."/>
            <person name="Berlin A."/>
            <person name="Gnerre S."/>
            <person name="Jaffe D."/>
            <person name="MacCallum I."/>
            <person name="Young S."/>
            <person name="Walker B.J."/>
            <person name="Lindblad-Toh K."/>
        </authorList>
    </citation>
    <scope>NUCLEOTIDE SEQUENCE [LARGE SCALE GENOMIC DNA]</scope>
</reference>
<dbReference type="InterPro" id="IPR036013">
    <property type="entry name" value="Band_7/SPFH_dom_sf"/>
</dbReference>
<dbReference type="InParanoid" id="A0A287CS05"/>
<dbReference type="EMBL" id="AGTP01014826">
    <property type="status" value="NOT_ANNOTATED_CDS"/>
    <property type="molecule type" value="Genomic_DNA"/>
</dbReference>
<organism evidence="8 9">
    <name type="scientific">Ictidomys tridecemlineatus</name>
    <name type="common">Thirteen-lined ground squirrel</name>
    <name type="synonym">Spermophilus tridecemlineatus</name>
    <dbReference type="NCBI Taxonomy" id="43179"/>
    <lineage>
        <taxon>Eukaryota</taxon>
        <taxon>Metazoa</taxon>
        <taxon>Chordata</taxon>
        <taxon>Craniata</taxon>
        <taxon>Vertebrata</taxon>
        <taxon>Euteleostomi</taxon>
        <taxon>Mammalia</taxon>
        <taxon>Eutheria</taxon>
        <taxon>Euarchontoglires</taxon>
        <taxon>Glires</taxon>
        <taxon>Rodentia</taxon>
        <taxon>Sciuromorpha</taxon>
        <taxon>Sciuridae</taxon>
        <taxon>Xerinae</taxon>
        <taxon>Marmotini</taxon>
        <taxon>Ictidomys</taxon>
    </lineage>
</organism>
<dbReference type="STRING" id="43179.ENSSTOP00000024064"/>
<comment type="subcellular location">
    <subcellularLocation>
        <location evidence="6">Mitochondrion inner membrane</location>
    </subcellularLocation>
</comment>
<evidence type="ECO:0000313" key="8">
    <source>
        <dbReference type="Ensembl" id="ENSSTOP00000024064.1"/>
    </source>
</evidence>
<keyword evidence="2" id="KW-0237">DNA synthesis</keyword>
<evidence type="ECO:0000256" key="5">
    <source>
        <dbReference type="ARBA" id="ARBA00046138"/>
    </source>
</evidence>
<dbReference type="SUPFAM" id="SSF117892">
    <property type="entry name" value="Band 7/SPFH domain"/>
    <property type="match status" value="1"/>
</dbReference>
<keyword evidence="9" id="KW-1185">Reference proteome</keyword>
<accession>A0A287CS05</accession>
<dbReference type="PANTHER" id="PTHR23222">
    <property type="entry name" value="PROHIBITIN"/>
    <property type="match status" value="1"/>
</dbReference>
<evidence type="ECO:0000256" key="1">
    <source>
        <dbReference type="ARBA" id="ARBA00009658"/>
    </source>
</evidence>
<dbReference type="InterPro" id="IPR001107">
    <property type="entry name" value="Band_7"/>
</dbReference>
<dbReference type="PANTHER" id="PTHR23222:SF0">
    <property type="entry name" value="PROHIBITIN 1"/>
    <property type="match status" value="1"/>
</dbReference>
<comment type="function">
    <text evidence="3">In the nucleus, acts as a transcription coregulator, enhances promoter binding by TP53, a transcription factor it activates, but reduces the promoter binding by E2F1, a transcription factor it represses. Interacts with STAT3 to affect IL17 secretion in T-helper Th17 cells.</text>
</comment>
<gene>
    <name evidence="8" type="primary">LOC101963381</name>
</gene>
<keyword evidence="6" id="KW-0496">Mitochondrion</keyword>
<evidence type="ECO:0000256" key="4">
    <source>
        <dbReference type="ARBA" id="ARBA00046022"/>
    </source>
</evidence>
<dbReference type="InterPro" id="IPR000163">
    <property type="entry name" value="Prohibitin"/>
</dbReference>
<sequence>MAAKVFASIGKFGLALAIAGGVVNSALYNVDAGHRAVIFDRFHGVQDIVVGEGTHFLIPWVQKPIIFDCRSRPLITGSKDLQNLPRIFTSIRGDYDERVLPSITTELLKSVVARFDTGKLTTQRDNDLIERAATFGLILNDVSLTQLTFGKEFTEVVEAKQLAQQEAEKARFVVEKAEQQKKAAIISAEGDSKAAELIANSLATAGDGLIELRKLEAAEDIAYQLSRSWNITYLPAGQSVLLQPPVRVPCPHLLRPPGPQPDSEHHLSSTPTPEITVKFHNWLKVKEIKSKVTSDPS</sequence>
<comment type="function">
    <text evidence="4">Protein with pleiotropic attributes mediated in a cell-compartment- and tissue-specific manner, which include the plasma membrane-associated cell signaling functions, mitochondrial chaperone, and transcriptional co-regulator of transcription factors in the nucleus. Plays a role in adipose tissue and glucose homeostasis in a sex-specific manner. Contributes to pulmonary vascular remodeling by accelerating proliferation of pulmonary arterial smooth muscle cells.</text>
</comment>
<reference evidence="8" key="3">
    <citation type="submission" date="2025-09" db="UniProtKB">
        <authorList>
            <consortium name="Ensembl"/>
        </authorList>
    </citation>
    <scope>IDENTIFICATION</scope>
</reference>
<dbReference type="AlphaFoldDB" id="A0A287CS05"/>
<dbReference type="Pfam" id="PF01145">
    <property type="entry name" value="Band_7"/>
    <property type="match status" value="2"/>
</dbReference>
<comment type="similarity">
    <text evidence="1 6">Belongs to the prohibitin family.</text>
</comment>
<proteinExistence type="inferred from homology"/>
<keyword evidence="6" id="KW-0472">Membrane</keyword>
<keyword evidence="6" id="KW-0999">Mitochondrion inner membrane</keyword>
<dbReference type="GO" id="GO:0071897">
    <property type="term" value="P:DNA biosynthetic process"/>
    <property type="evidence" value="ECO:0007669"/>
    <property type="project" value="UniProtKB-KW"/>
</dbReference>
<dbReference type="GeneTree" id="ENSGT00950000183070"/>
<dbReference type="Ensembl" id="ENSSTOT00000036795.1">
    <property type="protein sequence ID" value="ENSSTOP00000024064.1"/>
    <property type="gene ID" value="ENSSTOG00000032913.1"/>
</dbReference>
<reference evidence="8" key="2">
    <citation type="submission" date="2025-08" db="UniProtKB">
        <authorList>
            <consortium name="Ensembl"/>
        </authorList>
    </citation>
    <scope>IDENTIFICATION</scope>
</reference>
<evidence type="ECO:0000256" key="6">
    <source>
        <dbReference type="RuleBase" id="RU366048"/>
    </source>
</evidence>
<evidence type="ECO:0000313" key="9">
    <source>
        <dbReference type="Proteomes" id="UP000005215"/>
    </source>
</evidence>
<dbReference type="CDD" id="cd03401">
    <property type="entry name" value="SPFH_prohibitin"/>
    <property type="match status" value="1"/>
</dbReference>
<dbReference type="Proteomes" id="UP000005215">
    <property type="component" value="Unassembled WGS sequence"/>
</dbReference>
<comment type="function">
    <text evidence="5">In the plasma membrane, cooperates with CD86 to mediate CD86-signaling in B lymphocytes that regulates the level of IgG1 produced through the activation of distal signaling intermediates. Upon CD40 engagement, required to activate NF-kappa-B signaling pathway via phospholipase C and protein kinase C activation.</text>
</comment>
<dbReference type="GO" id="GO:0005743">
    <property type="term" value="C:mitochondrial inner membrane"/>
    <property type="evidence" value="ECO:0007669"/>
    <property type="project" value="UniProtKB-SubCell"/>
</dbReference>
<dbReference type="GO" id="GO:0007005">
    <property type="term" value="P:mitochondrion organization"/>
    <property type="evidence" value="ECO:0007669"/>
    <property type="project" value="TreeGrafter"/>
</dbReference>
<feature type="domain" description="Band 7" evidence="7">
    <location>
        <begin position="26"/>
        <end position="161"/>
    </location>
</feature>
<protein>
    <recommendedName>
        <fullName evidence="6">Prohibitin</fullName>
    </recommendedName>
</protein>
<name>A0A287CS05_ICTTR</name>
<evidence type="ECO:0000256" key="3">
    <source>
        <dbReference type="ARBA" id="ARBA00045600"/>
    </source>
</evidence>
<evidence type="ECO:0000259" key="7">
    <source>
        <dbReference type="SMART" id="SM00244"/>
    </source>
</evidence>
<evidence type="ECO:0000256" key="2">
    <source>
        <dbReference type="ARBA" id="ARBA00022634"/>
    </source>
</evidence>